<name>A0A977PZQ0_9CYAN</name>
<dbReference type="GO" id="GO:0004733">
    <property type="term" value="F:pyridoxamine phosphate oxidase activity"/>
    <property type="evidence" value="ECO:0007669"/>
    <property type="project" value="UniProtKB-UniRule"/>
</dbReference>
<dbReference type="HAMAP" id="MF_01629">
    <property type="entry name" value="PdxH"/>
    <property type="match status" value="1"/>
</dbReference>
<evidence type="ECO:0000256" key="1">
    <source>
        <dbReference type="ARBA" id="ARBA00004738"/>
    </source>
</evidence>
<evidence type="ECO:0000256" key="3">
    <source>
        <dbReference type="ARBA" id="ARBA00007301"/>
    </source>
</evidence>
<gene>
    <name evidence="9 14" type="primary">pdxH</name>
    <name evidence="14" type="ORF">KA717_03915</name>
</gene>
<dbReference type="PANTHER" id="PTHR10851:SF0">
    <property type="entry name" value="PYRIDOXINE-5'-PHOSPHATE OXIDASE"/>
    <property type="match status" value="1"/>
</dbReference>
<keyword evidence="8 9" id="KW-0664">Pyridoxine biosynthesis</keyword>
<feature type="binding site" evidence="9 11">
    <location>
        <position position="106"/>
    </location>
    <ligand>
        <name>FMN</name>
        <dbReference type="ChEBI" id="CHEBI:58210"/>
    </ligand>
</feature>
<dbReference type="GO" id="GO:0008615">
    <property type="term" value="P:pyridoxine biosynthetic process"/>
    <property type="evidence" value="ECO:0007669"/>
    <property type="project" value="UniProtKB-UniRule"/>
</dbReference>
<feature type="binding site" evidence="9 11">
    <location>
        <position position="186"/>
    </location>
    <ligand>
        <name>FMN</name>
        <dbReference type="ChEBI" id="CHEBI:58210"/>
    </ligand>
</feature>
<comment type="caution">
    <text evidence="9">Lacks conserved residue(s) required for the propagation of feature annotation.</text>
</comment>
<evidence type="ECO:0000256" key="2">
    <source>
        <dbReference type="ARBA" id="ARBA00005037"/>
    </source>
</evidence>
<dbReference type="SUPFAM" id="SSF50475">
    <property type="entry name" value="FMN-binding split barrel"/>
    <property type="match status" value="1"/>
</dbReference>
<evidence type="ECO:0000256" key="11">
    <source>
        <dbReference type="PIRSR" id="PIRSR000190-2"/>
    </source>
</evidence>
<keyword evidence="7 9" id="KW-0560">Oxidoreductase</keyword>
<evidence type="ECO:0000256" key="9">
    <source>
        <dbReference type="HAMAP-Rule" id="MF_01629"/>
    </source>
</evidence>
<evidence type="ECO:0000259" key="13">
    <source>
        <dbReference type="Pfam" id="PF10590"/>
    </source>
</evidence>
<dbReference type="InterPro" id="IPR019740">
    <property type="entry name" value="Pyridox_Oxase_CS"/>
</dbReference>
<evidence type="ECO:0000256" key="10">
    <source>
        <dbReference type="PIRSR" id="PIRSR000190-1"/>
    </source>
</evidence>
<feature type="binding site" evidence="9 10">
    <location>
        <position position="128"/>
    </location>
    <ligand>
        <name>substrate</name>
    </ligand>
</feature>
<feature type="domain" description="Pyridoxamine 5'-phosphate oxidase N-terminal" evidence="12">
    <location>
        <begin position="34"/>
        <end position="156"/>
    </location>
</feature>
<comment type="catalytic activity">
    <reaction evidence="9">
        <text>pyridoxine 5'-phosphate + O2 = pyridoxal 5'-phosphate + H2O2</text>
        <dbReference type="Rhea" id="RHEA:15149"/>
        <dbReference type="ChEBI" id="CHEBI:15379"/>
        <dbReference type="ChEBI" id="CHEBI:16240"/>
        <dbReference type="ChEBI" id="CHEBI:58589"/>
        <dbReference type="ChEBI" id="CHEBI:597326"/>
        <dbReference type="EC" id="1.4.3.5"/>
    </reaction>
</comment>
<comment type="cofactor">
    <cofactor evidence="9 11">
        <name>FMN</name>
        <dbReference type="ChEBI" id="CHEBI:58210"/>
    </cofactor>
    <text evidence="9 11">Binds 1 FMN per subunit.</text>
</comment>
<comment type="function">
    <text evidence="9">Catalyzes the oxidation of either pyridoxine 5'-phosphate (PNP) or pyridoxamine 5'-phosphate (PMP) into pyridoxal 5'-phosphate (PLP).</text>
</comment>
<keyword evidence="5 9" id="KW-0285">Flavoprotein</keyword>
<accession>A0A977PZQ0</accession>
<dbReference type="KEGG" id="wna:KA717_03915"/>
<comment type="similarity">
    <text evidence="3 9">Belongs to the pyridoxamine 5'-phosphate oxidase family.</text>
</comment>
<feature type="binding site" evidence="9 10">
    <location>
        <position position="67"/>
    </location>
    <ligand>
        <name>substrate</name>
    </ligand>
</feature>
<reference evidence="14" key="1">
    <citation type="submission" date="2021-04" db="EMBL/GenBank/DDBJ databases">
        <title>Genome sequence of Woronichinia naegeliana from Washington state freshwater lake bloom.</title>
        <authorList>
            <person name="Dreher T.W."/>
        </authorList>
    </citation>
    <scope>NUCLEOTIDE SEQUENCE</scope>
    <source>
        <strain evidence="14">WA131</strain>
    </source>
</reference>
<dbReference type="InterPro" id="IPR012349">
    <property type="entry name" value="Split_barrel_FMN-bd"/>
</dbReference>
<feature type="binding site" evidence="9 10">
    <location>
        <position position="132"/>
    </location>
    <ligand>
        <name>substrate</name>
    </ligand>
</feature>
<feature type="binding site" evidence="9 11">
    <location>
        <begin position="141"/>
        <end position="142"/>
    </location>
    <ligand>
        <name>FMN</name>
        <dbReference type="ChEBI" id="CHEBI:58210"/>
    </ligand>
</feature>
<dbReference type="GO" id="GO:0010181">
    <property type="term" value="F:FMN binding"/>
    <property type="evidence" value="ECO:0007669"/>
    <property type="project" value="UniProtKB-UniRule"/>
</dbReference>
<dbReference type="EC" id="1.4.3.5" evidence="9"/>
<dbReference type="InterPro" id="IPR011576">
    <property type="entry name" value="Pyridox_Oxase_N"/>
</dbReference>
<evidence type="ECO:0000256" key="5">
    <source>
        <dbReference type="ARBA" id="ARBA00022630"/>
    </source>
</evidence>
<evidence type="ECO:0000259" key="12">
    <source>
        <dbReference type="Pfam" id="PF01243"/>
    </source>
</evidence>
<keyword evidence="6 9" id="KW-0288">FMN</keyword>
<proteinExistence type="inferred from homology"/>
<feature type="binding site" evidence="9 11">
    <location>
        <begin position="77"/>
        <end position="78"/>
    </location>
    <ligand>
        <name>FMN</name>
        <dbReference type="ChEBI" id="CHEBI:58210"/>
    </ligand>
</feature>
<dbReference type="Proteomes" id="UP001065613">
    <property type="component" value="Chromosome"/>
</dbReference>
<evidence type="ECO:0000313" key="14">
    <source>
        <dbReference type="EMBL" id="UXE64543.1"/>
    </source>
</evidence>
<feature type="binding site" evidence="10">
    <location>
        <begin position="9"/>
        <end position="12"/>
    </location>
    <ligand>
        <name>substrate</name>
    </ligand>
</feature>
<feature type="binding site" evidence="9 11">
    <location>
        <position position="196"/>
    </location>
    <ligand>
        <name>FMN</name>
        <dbReference type="ChEBI" id="CHEBI:58210"/>
    </ligand>
</feature>
<dbReference type="PIRSF" id="PIRSF000190">
    <property type="entry name" value="Pyd_amn-ph_oxd"/>
    <property type="match status" value="1"/>
</dbReference>
<dbReference type="NCBIfam" id="TIGR00558">
    <property type="entry name" value="pdxH"/>
    <property type="match status" value="1"/>
</dbReference>
<feature type="binding site" evidence="9 11">
    <location>
        <position position="84"/>
    </location>
    <ligand>
        <name>FMN</name>
        <dbReference type="ChEBI" id="CHEBI:58210"/>
    </ligand>
</feature>
<dbReference type="InterPro" id="IPR000659">
    <property type="entry name" value="Pyridox_Oxase"/>
</dbReference>
<comment type="subunit">
    <text evidence="4 9">Homodimer.</text>
</comment>
<protein>
    <recommendedName>
        <fullName evidence="9">Pyridoxine/pyridoxamine 5'-phosphate oxidase</fullName>
        <ecNumber evidence="9">1.4.3.5</ecNumber>
    </recommendedName>
    <alternativeName>
        <fullName evidence="9">PNP/PMP oxidase</fullName>
        <shortName evidence="9">PNPOx</shortName>
    </alternativeName>
    <alternativeName>
        <fullName evidence="9">Pyridoxal 5'-phosphate synthase</fullName>
    </alternativeName>
</protein>
<dbReference type="InterPro" id="IPR019576">
    <property type="entry name" value="Pyridoxamine_oxidase_dimer_C"/>
</dbReference>
<dbReference type="Gene3D" id="2.30.110.10">
    <property type="entry name" value="Electron Transport, Fmn-binding Protein, Chain A"/>
    <property type="match status" value="1"/>
</dbReference>
<feature type="binding site" evidence="9 10">
    <location>
        <position position="124"/>
    </location>
    <ligand>
        <name>substrate</name>
    </ligand>
</feature>
<comment type="pathway">
    <text evidence="1 9">Cofactor metabolism; pyridoxal 5'-phosphate salvage; pyridoxal 5'-phosphate from pyridoxamine 5'-phosphate: step 1/1.</text>
</comment>
<dbReference type="PANTHER" id="PTHR10851">
    <property type="entry name" value="PYRIDOXINE-5-PHOSPHATE OXIDASE"/>
    <property type="match status" value="1"/>
</dbReference>
<dbReference type="AlphaFoldDB" id="A0A977PZQ0"/>
<dbReference type="NCBIfam" id="NF004231">
    <property type="entry name" value="PRK05679.1"/>
    <property type="match status" value="1"/>
</dbReference>
<feature type="binding site" evidence="9 11">
    <location>
        <begin position="62"/>
        <end position="67"/>
    </location>
    <ligand>
        <name>FMN</name>
        <dbReference type="ChEBI" id="CHEBI:58210"/>
    </ligand>
</feature>
<dbReference type="EMBL" id="CP073041">
    <property type="protein sequence ID" value="UXE64543.1"/>
    <property type="molecule type" value="Genomic_DNA"/>
</dbReference>
<feature type="domain" description="Pyridoxine 5'-phosphate oxidase dimerisation C-terminal" evidence="13">
    <location>
        <begin position="173"/>
        <end position="214"/>
    </location>
</feature>
<dbReference type="FunFam" id="2.30.110.10:FF:000005">
    <property type="entry name" value="NAD(P)H-hydrate epimerase"/>
    <property type="match status" value="1"/>
</dbReference>
<organism evidence="14">
    <name type="scientific">Woronichinia naegeliana WA131</name>
    <dbReference type="NCBI Taxonomy" id="2824559"/>
    <lineage>
        <taxon>Bacteria</taxon>
        <taxon>Bacillati</taxon>
        <taxon>Cyanobacteriota</taxon>
        <taxon>Cyanophyceae</taxon>
        <taxon>Synechococcales</taxon>
        <taxon>Coelosphaeriaceae</taxon>
        <taxon>Woronichinia</taxon>
    </lineage>
</organism>
<evidence type="ECO:0000256" key="6">
    <source>
        <dbReference type="ARBA" id="ARBA00022643"/>
    </source>
</evidence>
<evidence type="ECO:0000256" key="4">
    <source>
        <dbReference type="ARBA" id="ARBA00011738"/>
    </source>
</evidence>
<dbReference type="PROSITE" id="PS01064">
    <property type="entry name" value="PYRIDOX_OXIDASE"/>
    <property type="match status" value="1"/>
</dbReference>
<dbReference type="Pfam" id="PF01243">
    <property type="entry name" value="PNPOx_N"/>
    <property type="match status" value="1"/>
</dbReference>
<comment type="pathway">
    <text evidence="2 9">Cofactor metabolism; pyridoxal 5'-phosphate salvage; pyridoxal 5'-phosphate from pyridoxine 5'-phosphate: step 1/1.</text>
</comment>
<dbReference type="Pfam" id="PF10590">
    <property type="entry name" value="PNP_phzG_C"/>
    <property type="match status" value="1"/>
</dbReference>
<evidence type="ECO:0000256" key="8">
    <source>
        <dbReference type="ARBA" id="ARBA00023096"/>
    </source>
</evidence>
<feature type="binding site" evidence="9 10">
    <location>
        <begin position="192"/>
        <end position="194"/>
    </location>
    <ligand>
        <name>substrate</name>
    </ligand>
</feature>
<comment type="catalytic activity">
    <reaction evidence="9">
        <text>pyridoxamine 5'-phosphate + O2 + H2O = pyridoxal 5'-phosphate + H2O2 + NH4(+)</text>
        <dbReference type="Rhea" id="RHEA:15817"/>
        <dbReference type="ChEBI" id="CHEBI:15377"/>
        <dbReference type="ChEBI" id="CHEBI:15379"/>
        <dbReference type="ChEBI" id="CHEBI:16240"/>
        <dbReference type="ChEBI" id="CHEBI:28938"/>
        <dbReference type="ChEBI" id="CHEBI:58451"/>
        <dbReference type="ChEBI" id="CHEBI:597326"/>
        <dbReference type="EC" id="1.4.3.5"/>
    </reaction>
</comment>
<evidence type="ECO:0000256" key="7">
    <source>
        <dbReference type="ARBA" id="ARBA00023002"/>
    </source>
</evidence>
<sequence length="214" mass="24527">MALSLADLRLNYCKAELNENSVADHPFVQFHHWLEEAIAAQLLEPNAMSLATISATGKPVARMVLLKALDENGFVFFTNYDSAKGQQLTANPDCALVFWWGELERQVRIEGSVEKISAEESDFYFQSRPRASQLGAWASPQSEIISDRHLLEQKLALLEEKYTNQKVLRPDHWGGFRVIPKAIEFWQGRPSRLHDRLCFQLDPQGNWQKYRLAP</sequence>